<evidence type="ECO:0000313" key="1">
    <source>
        <dbReference type="EMBL" id="MBO3086540.1"/>
    </source>
</evidence>
<dbReference type="PANTHER" id="PTHR12526">
    <property type="entry name" value="GLYCOSYLTRANSFERASE"/>
    <property type="match status" value="1"/>
</dbReference>
<accession>A0ABS3SNJ5</accession>
<evidence type="ECO:0000313" key="2">
    <source>
        <dbReference type="Proteomes" id="UP000678317"/>
    </source>
</evidence>
<comment type="caution">
    <text evidence="1">The sequence shown here is derived from an EMBL/GenBank/DDBJ whole genome shotgun (WGS) entry which is preliminary data.</text>
</comment>
<keyword evidence="2" id="KW-1185">Reference proteome</keyword>
<sequence length="373" mass="40110">MPRPDDAPAAVGTRPLASHVKLYHQARTAHLERATGSPHVTVLYARRRYDFDESTAAGVDARQASDREAARLLAGAPPQVLELTEPAYLPGVRRAALALAAVEVRSLGRRGVRPRVVCYAIANSDPRREWQAHGLRGRAGRALSIGLSRWVHSRVDRIAFGTSAAEDLYGDLYRRTPRRQRRMLVPALPAACTCAQGEPPRPLSLLFLGAFATRKGFVELLEAWPAVSSAVPGATLTLVGMGELAAQARELAAADDHVELVEDPPRPTIHAVLRRSSVLVLPSRPSATWREQVGLPIVEGLQHGCTVVTSEQTGLAEWLLAHGHHVAPSSTGAAGLAAALGAALLRPRDREAVLADLPDRDGRSAAEEWMFGP</sequence>
<dbReference type="Gene3D" id="3.40.50.2000">
    <property type="entry name" value="Glycogen Phosphorylase B"/>
    <property type="match status" value="1"/>
</dbReference>
<proteinExistence type="predicted"/>
<dbReference type="Proteomes" id="UP000678317">
    <property type="component" value="Unassembled WGS sequence"/>
</dbReference>
<organism evidence="1 2">
    <name type="scientific">Cellulomonas fengjieae</name>
    <dbReference type="NCBI Taxonomy" id="2819978"/>
    <lineage>
        <taxon>Bacteria</taxon>
        <taxon>Bacillati</taxon>
        <taxon>Actinomycetota</taxon>
        <taxon>Actinomycetes</taxon>
        <taxon>Micrococcales</taxon>
        <taxon>Cellulomonadaceae</taxon>
        <taxon>Cellulomonas</taxon>
    </lineage>
</organism>
<reference evidence="1 2" key="1">
    <citation type="submission" date="2021-03" db="EMBL/GenBank/DDBJ databases">
        <title>novel species in genus Cellulomonas.</title>
        <authorList>
            <person name="Zhang G."/>
        </authorList>
    </citation>
    <scope>NUCLEOTIDE SEQUENCE [LARGE SCALE GENOMIC DNA]</scope>
    <source>
        <strain evidence="2">zg-ZUI188</strain>
    </source>
</reference>
<dbReference type="EMBL" id="JAGFBM010000010">
    <property type="protein sequence ID" value="MBO3086540.1"/>
    <property type="molecule type" value="Genomic_DNA"/>
</dbReference>
<gene>
    <name evidence="1" type="ORF">J4035_17990</name>
</gene>
<name>A0ABS3SNJ5_9CELL</name>
<dbReference type="RefSeq" id="WP_208290513.1">
    <property type="nucleotide sequence ID" value="NZ_CP074404.1"/>
</dbReference>
<protein>
    <submittedName>
        <fullName evidence="1">Glycosyltransferase family 4 protein</fullName>
    </submittedName>
</protein>
<dbReference type="SUPFAM" id="SSF53756">
    <property type="entry name" value="UDP-Glycosyltransferase/glycogen phosphorylase"/>
    <property type="match status" value="1"/>
</dbReference>
<dbReference type="Pfam" id="PF13692">
    <property type="entry name" value="Glyco_trans_1_4"/>
    <property type="match status" value="1"/>
</dbReference>